<proteinExistence type="predicted"/>
<reference evidence="1" key="1">
    <citation type="submission" date="2021-01" db="EMBL/GenBank/DDBJ databases">
        <title>Phytophthora aleatoria, a newly-described species from Pinus radiata is distinct from Phytophthora cactorum isolates based on comparative genomics.</title>
        <authorList>
            <person name="Mcdougal R."/>
            <person name="Panda P."/>
            <person name="Williams N."/>
            <person name="Studholme D.J."/>
        </authorList>
    </citation>
    <scope>NUCLEOTIDE SEQUENCE</scope>
    <source>
        <strain evidence="1">NZFS 3830</strain>
    </source>
</reference>
<gene>
    <name evidence="1" type="ORF">JG687_00014438</name>
</gene>
<dbReference type="PANTHER" id="PTHR40866">
    <property type="entry name" value="BED-TYPE DOMAIN-CONTAINING PROTEIN"/>
    <property type="match status" value="1"/>
</dbReference>
<name>A0A8T1U0V1_9STRA</name>
<dbReference type="AlphaFoldDB" id="A0A8T1U0V1"/>
<dbReference type="PANTHER" id="PTHR40866:SF1">
    <property type="entry name" value="BED-TYPE DOMAIN-CONTAINING PROTEIN"/>
    <property type="match status" value="1"/>
</dbReference>
<dbReference type="EMBL" id="JAENGZ010001165">
    <property type="protein sequence ID" value="KAG6950133.1"/>
    <property type="molecule type" value="Genomic_DNA"/>
</dbReference>
<sequence>MCFMRRKQARGTGYTKLVEHLTRCRTTTYEDEFRSIQRLEGGLDAFVKGDAFSRNIYNWLDWIVMENRELNMCEKAKTRKYTHLSTISADMSSDAIIDLLDEVLDIYGIEAAQLCFYVCDHASVNVVIARKTQVPTIGCASHWFNLVIQALMREHSDLLDKVQLLMVKLNTIKMFWHHLREMDILMPVYRNATRWSSTFFLVDRYFRFYGKLDCLGDGLAESVNKKLQTSTVPLLNVQALFDHVVKHYPSTSTQLSATSGLVKFPDFENGVVKVLAGKVQALTRTEKVAVAKLLGSTEPSEAEEDADGSPKKRYFAEAALSEEAPTTSVANLKWVPPAWNDVERLFSRAGIVYSRLRRSLNPMTLETILFLQYNRGMWDASAVAQAVESNS</sequence>
<protein>
    <submittedName>
        <fullName evidence="1">Uncharacterized protein</fullName>
    </submittedName>
</protein>
<dbReference type="OrthoDB" id="109974at2759"/>
<dbReference type="VEuPathDB" id="FungiDB:PC110_g22231"/>
<evidence type="ECO:0000313" key="1">
    <source>
        <dbReference type="EMBL" id="KAG6950133.1"/>
    </source>
</evidence>
<organism evidence="1 2">
    <name type="scientific">Phytophthora cactorum</name>
    <dbReference type="NCBI Taxonomy" id="29920"/>
    <lineage>
        <taxon>Eukaryota</taxon>
        <taxon>Sar</taxon>
        <taxon>Stramenopiles</taxon>
        <taxon>Oomycota</taxon>
        <taxon>Peronosporomycetes</taxon>
        <taxon>Peronosporales</taxon>
        <taxon>Peronosporaceae</taxon>
        <taxon>Phytophthora</taxon>
    </lineage>
</organism>
<dbReference type="Proteomes" id="UP000688947">
    <property type="component" value="Unassembled WGS sequence"/>
</dbReference>
<evidence type="ECO:0000313" key="2">
    <source>
        <dbReference type="Proteomes" id="UP000688947"/>
    </source>
</evidence>
<accession>A0A8T1U0V1</accession>
<comment type="caution">
    <text evidence="1">The sequence shown here is derived from an EMBL/GenBank/DDBJ whole genome shotgun (WGS) entry which is preliminary data.</text>
</comment>
<dbReference type="VEuPathDB" id="FungiDB:PC110_g20708"/>